<evidence type="ECO:0000313" key="10">
    <source>
        <dbReference type="EMBL" id="GAA6270129.1"/>
    </source>
</evidence>
<feature type="transmembrane region" description="Helical" evidence="9">
    <location>
        <begin position="290"/>
        <end position="317"/>
    </location>
</feature>
<evidence type="ECO:0000256" key="1">
    <source>
        <dbReference type="ARBA" id="ARBA00004651"/>
    </source>
</evidence>
<feature type="transmembrane region" description="Helical" evidence="9">
    <location>
        <begin position="12"/>
        <end position="30"/>
    </location>
</feature>
<dbReference type="EMBL" id="BAABXL010000001">
    <property type="protein sequence ID" value="GAA6270129.1"/>
    <property type="molecule type" value="Genomic_DNA"/>
</dbReference>
<proteinExistence type="inferred from homology"/>
<dbReference type="PANTHER" id="PTHR30588:SF0">
    <property type="entry name" value="BRANCHED-CHAIN AMINO ACID PERMEASE BRNQ"/>
    <property type="match status" value="1"/>
</dbReference>
<dbReference type="Pfam" id="PF05525">
    <property type="entry name" value="Branch_AA_trans"/>
    <property type="match status" value="1"/>
</dbReference>
<feature type="transmembrane region" description="Helical" evidence="9">
    <location>
        <begin position="80"/>
        <end position="99"/>
    </location>
</feature>
<comment type="function">
    <text evidence="9">Component of the transport system for branched-chain amino acids.</text>
</comment>
<keyword evidence="5 9" id="KW-0812">Transmembrane</keyword>
<evidence type="ECO:0000256" key="9">
    <source>
        <dbReference type="RuleBase" id="RU362122"/>
    </source>
</evidence>
<protein>
    <recommendedName>
        <fullName evidence="9">Branched-chain amino acid transport system carrier protein</fullName>
    </recommendedName>
</protein>
<evidence type="ECO:0000256" key="8">
    <source>
        <dbReference type="ARBA" id="ARBA00023136"/>
    </source>
</evidence>
<evidence type="ECO:0000256" key="5">
    <source>
        <dbReference type="ARBA" id="ARBA00022692"/>
    </source>
</evidence>
<feature type="transmembrane region" description="Helical" evidence="9">
    <location>
        <begin position="166"/>
        <end position="189"/>
    </location>
</feature>
<evidence type="ECO:0000256" key="7">
    <source>
        <dbReference type="ARBA" id="ARBA00022989"/>
    </source>
</evidence>
<evidence type="ECO:0000256" key="2">
    <source>
        <dbReference type="ARBA" id="ARBA00008540"/>
    </source>
</evidence>
<keyword evidence="7 9" id="KW-1133">Transmembrane helix</keyword>
<evidence type="ECO:0000256" key="6">
    <source>
        <dbReference type="ARBA" id="ARBA00022970"/>
    </source>
</evidence>
<comment type="similarity">
    <text evidence="2 9">Belongs to the branched chain amino acid transporter family.</text>
</comment>
<evidence type="ECO:0000256" key="3">
    <source>
        <dbReference type="ARBA" id="ARBA00022448"/>
    </source>
</evidence>
<comment type="subcellular location">
    <subcellularLocation>
        <location evidence="1 9">Cell membrane</location>
        <topology evidence="1 9">Multi-pass membrane protein</topology>
    </subcellularLocation>
</comment>
<organism evidence="10 11">
    <name type="scientific">Enterocloster alcoholdehydrogenati</name>
    <dbReference type="NCBI Taxonomy" id="2547410"/>
    <lineage>
        <taxon>Bacteria</taxon>
        <taxon>Bacillati</taxon>
        <taxon>Bacillota</taxon>
        <taxon>Clostridia</taxon>
        <taxon>Lachnospirales</taxon>
        <taxon>Lachnospiraceae</taxon>
        <taxon>Enterocloster</taxon>
    </lineage>
</organism>
<accession>A0ABQ0B1H9</accession>
<dbReference type="RefSeq" id="WP_390470788.1">
    <property type="nucleotide sequence ID" value="NZ_BAABXL010000001.1"/>
</dbReference>
<comment type="caution">
    <text evidence="10">The sequence shown here is derived from an EMBL/GenBank/DDBJ whole genome shotgun (WGS) entry which is preliminary data.</text>
</comment>
<sequence length="453" mass="47110">MKVQKLSLQNLLLVGFTLFSMFFGAGNLIFPPYLAARAGSEVIPAMAGFLISAVGFPVLGVAAVALSGGLEKLSGRVGKSFALIFTLTAYLAIGPFLAIPRTASTSFEMTVLPILTGAGVHLGAPLGGTGMTVQFGAQLGYSLVFFGTALLLSFHPETLSERLGKVMCPALLVLIAVLFTGSLIWSMGAPGAPEAEFAAGASVRGFTEGYQTMDTLAALNFGIIIALNIKNKGISREDSVVRETVKAGAVAGVLLSLVYAALAFIGGPVGQQAGEGANGARILTFVAGNLFGASGMVILGVIFFIACLNTCVGLISCCSQYFSTLAPKISYRVWAVIFALVSLLISSAGLDRILKYSVPVLNAIYPIAIVLIALAFASRAAGKRTWVYRLSILFTAVVSVVWALDQARISMFGLTGLIRQLPGYEPGLGWILPAVAGGLLGLLIPGEAAEKEE</sequence>
<reference evidence="10 11" key="1">
    <citation type="submission" date="2024-04" db="EMBL/GenBank/DDBJ databases">
        <title>Defined microbial consortia suppress multidrug-resistant proinflammatory Enterobacteriaceae via ecological control.</title>
        <authorList>
            <person name="Furuichi M."/>
            <person name="Kawaguchi T."/>
            <person name="Pust M."/>
            <person name="Yasuma K."/>
            <person name="Plichta D."/>
            <person name="Hasegawa N."/>
            <person name="Ohya T."/>
            <person name="Bhattarai S."/>
            <person name="Sasajima S."/>
            <person name="Aoto Y."/>
            <person name="Tuganbaev T."/>
            <person name="Yaginuma M."/>
            <person name="Ueda M."/>
            <person name="Okahashi N."/>
            <person name="Amafuji K."/>
            <person name="Kiridooshi Y."/>
            <person name="Sugita K."/>
            <person name="Strazar M."/>
            <person name="Skelly A."/>
            <person name="Suda W."/>
            <person name="Hattori M."/>
            <person name="Nakamoto N."/>
            <person name="Caballero S."/>
            <person name="Norman J."/>
            <person name="Olle B."/>
            <person name="Tanoue T."/>
            <person name="Arita M."/>
            <person name="Bucci V."/>
            <person name="Atarashi K."/>
            <person name="Xavier R."/>
            <person name="Honda K."/>
        </authorList>
    </citation>
    <scope>NUCLEOTIDE SEQUENCE [LARGE SCALE GENOMIC DNA]</scope>
    <source>
        <strain evidence="11">f13</strain>
    </source>
</reference>
<evidence type="ECO:0000256" key="4">
    <source>
        <dbReference type="ARBA" id="ARBA00022475"/>
    </source>
</evidence>
<keyword evidence="3 9" id="KW-0813">Transport</keyword>
<dbReference type="Proteomes" id="UP001600894">
    <property type="component" value="Unassembled WGS sequence"/>
</dbReference>
<feature type="transmembrane region" description="Helical" evidence="9">
    <location>
        <begin position="135"/>
        <end position="154"/>
    </location>
</feature>
<dbReference type="InterPro" id="IPR004685">
    <property type="entry name" value="Brnchd-chn_aa_trnsp_Livcs"/>
</dbReference>
<feature type="transmembrane region" description="Helical" evidence="9">
    <location>
        <begin position="329"/>
        <end position="350"/>
    </location>
</feature>
<dbReference type="PRINTS" id="PR00173">
    <property type="entry name" value="EDTRNSPORT"/>
</dbReference>
<dbReference type="PANTHER" id="PTHR30588">
    <property type="entry name" value="BRANCHED-CHAIN AMINO ACID TRANSPORT SYSTEM 2 CARRIER PROTEIN"/>
    <property type="match status" value="1"/>
</dbReference>
<feature type="transmembrane region" description="Helical" evidence="9">
    <location>
        <begin position="249"/>
        <end position="270"/>
    </location>
</feature>
<keyword evidence="4" id="KW-1003">Cell membrane</keyword>
<keyword evidence="11" id="KW-1185">Reference proteome</keyword>
<dbReference type="NCBIfam" id="TIGR00796">
    <property type="entry name" value="livcs"/>
    <property type="match status" value="1"/>
</dbReference>
<gene>
    <name evidence="10" type="primary">brnQ</name>
    <name evidence="10" type="ORF">F130042H8_31890</name>
</gene>
<name>A0ABQ0B1H9_9FIRM</name>
<feature type="transmembrane region" description="Helical" evidence="9">
    <location>
        <begin position="424"/>
        <end position="444"/>
    </location>
</feature>
<feature type="transmembrane region" description="Helical" evidence="9">
    <location>
        <begin position="209"/>
        <end position="229"/>
    </location>
</feature>
<keyword evidence="8 9" id="KW-0472">Membrane</keyword>
<keyword evidence="6 9" id="KW-0029">Amino-acid transport</keyword>
<feature type="transmembrane region" description="Helical" evidence="9">
    <location>
        <begin position="356"/>
        <end position="377"/>
    </location>
</feature>
<feature type="transmembrane region" description="Helical" evidence="9">
    <location>
        <begin position="42"/>
        <end position="68"/>
    </location>
</feature>
<feature type="transmembrane region" description="Helical" evidence="9">
    <location>
        <begin position="386"/>
        <end position="404"/>
    </location>
</feature>
<evidence type="ECO:0000313" key="11">
    <source>
        <dbReference type="Proteomes" id="UP001600894"/>
    </source>
</evidence>